<dbReference type="Pfam" id="PF22904">
    <property type="entry name" value="NOMO1-like_2nd"/>
    <property type="match status" value="1"/>
</dbReference>
<feature type="domain" description="NOMO-like N-terminal beta-sandwich" evidence="9">
    <location>
        <begin position="34"/>
        <end position="119"/>
    </location>
</feature>
<feature type="domain" description="NOMO fifth transthyretin-like" evidence="13">
    <location>
        <begin position="405"/>
        <end position="482"/>
    </location>
</feature>
<feature type="domain" description="NOMO seventh transthyretin-like" evidence="12">
    <location>
        <begin position="571"/>
        <end position="641"/>
    </location>
</feature>
<reference evidence="15" key="1">
    <citation type="submission" date="2017-02" db="UniProtKB">
        <authorList>
            <consortium name="WormBaseParasite"/>
        </authorList>
    </citation>
    <scope>IDENTIFICATION</scope>
</reference>
<evidence type="ECO:0000259" key="11">
    <source>
        <dbReference type="Pfam" id="PF22904"/>
    </source>
</evidence>
<dbReference type="InterPro" id="IPR055075">
    <property type="entry name" value="NOMO-like_N"/>
</dbReference>
<dbReference type="AlphaFoldDB" id="A0A0N5AZ94"/>
<evidence type="ECO:0000259" key="10">
    <source>
        <dbReference type="Pfam" id="PF22902"/>
    </source>
</evidence>
<proteinExistence type="predicted"/>
<accession>A0A0N5AZ94</accession>
<evidence type="ECO:0000313" key="15">
    <source>
        <dbReference type="WBParaSite" id="SMUV_0001031601-mRNA-1"/>
    </source>
</evidence>
<feature type="domain" description="NOMO second beta-sandwich" evidence="11">
    <location>
        <begin position="124"/>
        <end position="207"/>
    </location>
</feature>
<keyword evidence="5 7" id="KW-1133">Transmembrane helix</keyword>
<keyword evidence="3 8" id="KW-0732">Signal</keyword>
<organism evidence="14 15">
    <name type="scientific">Syphacia muris</name>
    <dbReference type="NCBI Taxonomy" id="451379"/>
    <lineage>
        <taxon>Eukaryota</taxon>
        <taxon>Metazoa</taxon>
        <taxon>Ecdysozoa</taxon>
        <taxon>Nematoda</taxon>
        <taxon>Chromadorea</taxon>
        <taxon>Rhabditida</taxon>
        <taxon>Spirurina</taxon>
        <taxon>Oxyuridomorpha</taxon>
        <taxon>Oxyuroidea</taxon>
        <taxon>Oxyuridae</taxon>
        <taxon>Syphacia</taxon>
    </lineage>
</organism>
<dbReference type="PANTHER" id="PTHR23303:SF14">
    <property type="entry name" value="BOS COMPLEX SUBUNIT NOMO1-RELATED"/>
    <property type="match status" value="1"/>
</dbReference>
<dbReference type="WBParaSite" id="SMUV_0001031601-mRNA-1">
    <property type="protein sequence ID" value="SMUV_0001031601-mRNA-1"/>
    <property type="gene ID" value="SMUV_0001031601"/>
</dbReference>
<dbReference type="Pfam" id="PF22902">
    <property type="entry name" value="NOMO1-like_9th"/>
    <property type="match status" value="1"/>
</dbReference>
<dbReference type="SUPFAM" id="SSF49478">
    <property type="entry name" value="Cna protein B-type domain"/>
    <property type="match status" value="1"/>
</dbReference>
<dbReference type="InterPro" id="IPR051417">
    <property type="entry name" value="SDr/BOS_complex"/>
</dbReference>
<dbReference type="InterPro" id="IPR056190">
    <property type="entry name" value="NOMO_5th"/>
</dbReference>
<dbReference type="Gene3D" id="2.60.40.10">
    <property type="entry name" value="Immunoglobulins"/>
    <property type="match status" value="1"/>
</dbReference>
<dbReference type="InterPro" id="IPR055074">
    <property type="entry name" value="NOMO1-3_2nd"/>
</dbReference>
<evidence type="ECO:0000259" key="9">
    <source>
        <dbReference type="Pfam" id="PF22898"/>
    </source>
</evidence>
<name>A0A0N5AZ94_9BILA</name>
<evidence type="ECO:0000256" key="7">
    <source>
        <dbReference type="SAM" id="Phobius"/>
    </source>
</evidence>
<dbReference type="PANTHER" id="PTHR23303">
    <property type="entry name" value="CARBOXYPEPTIDASE REGULATORY REGION-CONTAINING"/>
    <property type="match status" value="1"/>
</dbReference>
<protein>
    <submittedName>
        <fullName evidence="15">Nodal modulator 1</fullName>
    </submittedName>
</protein>
<dbReference type="Pfam" id="PF23194">
    <property type="entry name" value="NOMO_5th"/>
    <property type="match status" value="1"/>
</dbReference>
<feature type="transmembrane region" description="Helical" evidence="7">
    <location>
        <begin position="1089"/>
        <end position="1108"/>
    </location>
</feature>
<dbReference type="Proteomes" id="UP000046393">
    <property type="component" value="Unplaced"/>
</dbReference>
<evidence type="ECO:0000256" key="6">
    <source>
        <dbReference type="ARBA" id="ARBA00023136"/>
    </source>
</evidence>
<feature type="signal peptide" evidence="8">
    <location>
        <begin position="1"/>
        <end position="27"/>
    </location>
</feature>
<evidence type="ECO:0000256" key="8">
    <source>
        <dbReference type="SAM" id="SignalP"/>
    </source>
</evidence>
<evidence type="ECO:0000313" key="14">
    <source>
        <dbReference type="Proteomes" id="UP000046393"/>
    </source>
</evidence>
<feature type="chain" id="PRO_5005893562" evidence="8">
    <location>
        <begin position="28"/>
        <end position="1153"/>
    </location>
</feature>
<evidence type="ECO:0000256" key="2">
    <source>
        <dbReference type="ARBA" id="ARBA00022692"/>
    </source>
</evidence>
<comment type="subcellular location">
    <subcellularLocation>
        <location evidence="1">Endoplasmic reticulum membrane</location>
        <topology evidence="1">Single-pass type I membrane protein</topology>
    </subcellularLocation>
</comment>
<dbReference type="InterPro" id="IPR056319">
    <property type="entry name" value="NOMO_7th"/>
</dbReference>
<dbReference type="InterPro" id="IPR055073">
    <property type="entry name" value="NOMO1-like_9th"/>
</dbReference>
<evidence type="ECO:0000256" key="4">
    <source>
        <dbReference type="ARBA" id="ARBA00022824"/>
    </source>
</evidence>
<dbReference type="Pfam" id="PF22898">
    <property type="entry name" value="NOMO1-like_1st"/>
    <property type="match status" value="1"/>
</dbReference>
<dbReference type="GO" id="GO:0005789">
    <property type="term" value="C:endoplasmic reticulum membrane"/>
    <property type="evidence" value="ECO:0007669"/>
    <property type="project" value="UniProtKB-SubCell"/>
</dbReference>
<evidence type="ECO:0000259" key="12">
    <source>
        <dbReference type="Pfam" id="PF23141"/>
    </source>
</evidence>
<sequence length="1153" mass="129050">MFFNSYTQVIFCSLTYLVLVHLPNAVADVYSCGGFVKLPHNIEIDYSKIQVKLLTAEGNLKYETECNPSNGYYLIPVYSKGVYLMRVFAPDGWYFEPESFEIKVDGTTDVCTLNEDINFVLSSFAVDGVLKSGNGGGPAGVSLTLSKEDGQVIATTTTVVNGIYKFRAPPGKYMVSTANGSAECIERGKVPVEVRTKPIHVSPDLKISGHLLTVVVQSGIKPVQNVVISLFTENSIKLPDCIGDPKVVRGIKKLACSVRTDESGKARFQCLPPGRYDIVPSFSTSKAQFAFAPKVFNLEMGSSQQEVNFDVLGFNARGRVVIGDLPVENANVLVNGKRKGVTDKNGWFAFLNDLEWFFRFVLKELQEMSYVITAEKPHYYFDVINVNLSSENADIPLISTLKVDICGSLEVEEEKNLVATIFITNKFTGDPQSVRTDINGKFCKGIAPSTYIVSPSNENGIVMMPKQREVVLSDGPILDVVFTQFKANILVKVFCIAACDKLEVQLWNDKELVKSLIGTDEFRFSSVVPDFYKVKIVDGNRFCWEKSEISFTVERSHIDDLSFRQTGYRATLNLSHPAKLKWEFAENKQVTGELKVTAGTTTLCLPMAGKYNIKFDACYLFENSVYLLFTPQSSELNVSADKFLLTLLITPTEKLLTNHSDFIVNVKGLNEVATLKPSESFPEKFSFRTYLPISDSGKKITLQPQSAVYLFEPLSHEFVFTGECHENEISFKAVKGSFIEGALQSAVENVKIQAKHRKIKEYILETLTSKDGTYRLGPVRNLADFEILAEKEGYKFETNSNGTLVPVKLSHLHIVTVDALSGEALGDVLLSLSGVQNYRSNNIIDKTGVINFVGLHPGEYFIRPILQEYRFEPPSLSINVEDGKDETVVLKGKQFAYSVFGKVSHMAGQPVEGLIVEAVSEQCSQLQEEDTTLEDGSFRIRGLRPQCIYKLTLKSLDGKVLHSYPTFYEISVVDKHVNGVNFVLIHFEKTVDVIGNIEFIGLNSPQHYRVALYKRDVLIQRCSVSAPSRVFFFDNIPFDGAEYSARFETDHNYNGEKYMSSEVTFLADSTYKTIKLQAVSQQKLAEVEITLGTYLALPFFIFIAILFFNHEKAISLVEETFSRFSAYSARNHSPSPADDSNDSYRKRMRYRRL</sequence>
<keyword evidence="6 7" id="KW-0472">Membrane</keyword>
<evidence type="ECO:0000256" key="1">
    <source>
        <dbReference type="ARBA" id="ARBA00004115"/>
    </source>
</evidence>
<feature type="domain" description="NOMO-like ninth beta-sandwich" evidence="10">
    <location>
        <begin position="735"/>
        <end position="801"/>
    </location>
</feature>
<keyword evidence="14" id="KW-1185">Reference proteome</keyword>
<dbReference type="Pfam" id="PF23141">
    <property type="entry name" value="Ig_NOMO"/>
    <property type="match status" value="1"/>
</dbReference>
<keyword evidence="4" id="KW-0256">Endoplasmic reticulum</keyword>
<keyword evidence="2 7" id="KW-0812">Transmembrane</keyword>
<evidence type="ECO:0000256" key="3">
    <source>
        <dbReference type="ARBA" id="ARBA00022729"/>
    </source>
</evidence>
<evidence type="ECO:0000256" key="5">
    <source>
        <dbReference type="ARBA" id="ARBA00022989"/>
    </source>
</evidence>
<dbReference type="STRING" id="451379.A0A0N5AZ94"/>
<evidence type="ECO:0000259" key="13">
    <source>
        <dbReference type="Pfam" id="PF23194"/>
    </source>
</evidence>
<dbReference type="InterPro" id="IPR013783">
    <property type="entry name" value="Ig-like_fold"/>
</dbReference>